<dbReference type="Proteomes" id="UP001139207">
    <property type="component" value="Unassembled WGS sequence"/>
</dbReference>
<evidence type="ECO:0000259" key="3">
    <source>
        <dbReference type="PROSITE" id="PS51186"/>
    </source>
</evidence>
<dbReference type="InterPro" id="IPR000182">
    <property type="entry name" value="GNAT_dom"/>
</dbReference>
<evidence type="ECO:0000313" key="4">
    <source>
        <dbReference type="EMBL" id="MCJ7858484.1"/>
    </source>
</evidence>
<feature type="domain" description="N-acetyltransferase" evidence="3">
    <location>
        <begin position="8"/>
        <end position="165"/>
    </location>
</feature>
<evidence type="ECO:0000313" key="5">
    <source>
        <dbReference type="Proteomes" id="UP001139207"/>
    </source>
</evidence>
<reference evidence="4" key="1">
    <citation type="submission" date="2022-04" db="EMBL/GenBank/DDBJ databases">
        <title>Corynebacterium kalidii LD5P10.</title>
        <authorList>
            <person name="Sun J.Q."/>
        </authorList>
    </citation>
    <scope>NUCLEOTIDE SEQUENCE</scope>
    <source>
        <strain evidence="4">LD5P10</strain>
    </source>
</reference>
<keyword evidence="5" id="KW-1185">Reference proteome</keyword>
<dbReference type="SUPFAM" id="SSF55729">
    <property type="entry name" value="Acyl-CoA N-acyltransferases (Nat)"/>
    <property type="match status" value="1"/>
</dbReference>
<dbReference type="InterPro" id="IPR016181">
    <property type="entry name" value="Acyl_CoA_acyltransferase"/>
</dbReference>
<proteinExistence type="predicted"/>
<dbReference type="CDD" id="cd04301">
    <property type="entry name" value="NAT_SF"/>
    <property type="match status" value="1"/>
</dbReference>
<sequence>MPGDHGPDSARVAGVGDIDPIRELERRAGEPFRSVGLDAIADDAPPDASELTVAVDDGRILVVDDLTPPGRGRPAAWLWVGVADGDLLIEQVSVDPAHRGKRLGTGLVSLAVDHARHRGFPGVSLTSFLEVPWNGPLYRRLGFHPVPDDALGPDLAAIRAAERAAGLDVALRGAFRLVF</sequence>
<accession>A0A9X1WG60</accession>
<comment type="caution">
    <text evidence="4">The sequence shown here is derived from an EMBL/GenBank/DDBJ whole genome shotgun (WGS) entry which is preliminary data.</text>
</comment>
<dbReference type="AlphaFoldDB" id="A0A9X1WG60"/>
<evidence type="ECO:0000256" key="2">
    <source>
        <dbReference type="ARBA" id="ARBA00023315"/>
    </source>
</evidence>
<dbReference type="PANTHER" id="PTHR43877">
    <property type="entry name" value="AMINOALKYLPHOSPHONATE N-ACETYLTRANSFERASE-RELATED-RELATED"/>
    <property type="match status" value="1"/>
</dbReference>
<dbReference type="Gene3D" id="3.40.630.30">
    <property type="match status" value="1"/>
</dbReference>
<name>A0A9X1WG60_9CORY</name>
<keyword evidence="2" id="KW-0012">Acyltransferase</keyword>
<evidence type="ECO:0000256" key="1">
    <source>
        <dbReference type="ARBA" id="ARBA00022679"/>
    </source>
</evidence>
<dbReference type="Pfam" id="PF00583">
    <property type="entry name" value="Acetyltransf_1"/>
    <property type="match status" value="1"/>
</dbReference>
<organism evidence="4 5">
    <name type="scientific">Corynebacterium kalidii</name>
    <dbReference type="NCBI Taxonomy" id="2931982"/>
    <lineage>
        <taxon>Bacteria</taxon>
        <taxon>Bacillati</taxon>
        <taxon>Actinomycetota</taxon>
        <taxon>Actinomycetes</taxon>
        <taxon>Mycobacteriales</taxon>
        <taxon>Corynebacteriaceae</taxon>
        <taxon>Corynebacterium</taxon>
    </lineage>
</organism>
<dbReference type="GO" id="GO:0016747">
    <property type="term" value="F:acyltransferase activity, transferring groups other than amino-acyl groups"/>
    <property type="evidence" value="ECO:0007669"/>
    <property type="project" value="InterPro"/>
</dbReference>
<dbReference type="RefSeq" id="WP_244804206.1">
    <property type="nucleotide sequence ID" value="NZ_JALIEA010000012.1"/>
</dbReference>
<keyword evidence="1" id="KW-0808">Transferase</keyword>
<dbReference type="PROSITE" id="PS51186">
    <property type="entry name" value="GNAT"/>
    <property type="match status" value="1"/>
</dbReference>
<dbReference type="EMBL" id="JALIEA010000012">
    <property type="protein sequence ID" value="MCJ7858484.1"/>
    <property type="molecule type" value="Genomic_DNA"/>
</dbReference>
<dbReference type="InterPro" id="IPR050832">
    <property type="entry name" value="Bact_Acetyltransf"/>
</dbReference>
<gene>
    <name evidence="4" type="ORF">MUN33_07105</name>
</gene>
<protein>
    <submittedName>
        <fullName evidence="4">GNAT family N-acetyltransferase</fullName>
    </submittedName>
</protein>